<name>X0Y6J9_9ZZZZ</name>
<gene>
    <name evidence="2" type="ORF">S01H1_84253</name>
</gene>
<feature type="non-terminal residue" evidence="2">
    <location>
        <position position="1"/>
    </location>
</feature>
<accession>X0Y6J9</accession>
<dbReference type="AlphaFoldDB" id="X0Y6J9"/>
<evidence type="ECO:0000313" key="2">
    <source>
        <dbReference type="EMBL" id="GAG51519.1"/>
    </source>
</evidence>
<feature type="non-terminal residue" evidence="2">
    <location>
        <position position="138"/>
    </location>
</feature>
<dbReference type="Pfam" id="PF13635">
    <property type="entry name" value="DUF4143"/>
    <property type="match status" value="1"/>
</dbReference>
<sequence length="138" mass="16250">VHTIKNYVDYLSTAYLIFILERFSFKLKNQTIAPKKVYCIDTGIIHSVAFRFSENFGNLMENLVAVDLMRRKSYWQPDLEIYYWKDYQQREVDFVLKVGSNIDKLIQVTDASSKNEIDGREINSLVKAREKLNCKNLL</sequence>
<dbReference type="PANTHER" id="PTHR33295">
    <property type="entry name" value="ATPASE"/>
    <property type="match status" value="1"/>
</dbReference>
<reference evidence="2" key="1">
    <citation type="journal article" date="2014" name="Front. Microbiol.">
        <title>High frequency of phylogenetically diverse reductive dehalogenase-homologous genes in deep subseafloor sedimentary metagenomes.</title>
        <authorList>
            <person name="Kawai M."/>
            <person name="Futagami T."/>
            <person name="Toyoda A."/>
            <person name="Takaki Y."/>
            <person name="Nishi S."/>
            <person name="Hori S."/>
            <person name="Arai W."/>
            <person name="Tsubouchi T."/>
            <person name="Morono Y."/>
            <person name="Uchiyama I."/>
            <person name="Ito T."/>
            <person name="Fujiyama A."/>
            <person name="Inagaki F."/>
            <person name="Takami H."/>
        </authorList>
    </citation>
    <scope>NUCLEOTIDE SEQUENCE</scope>
    <source>
        <strain evidence="2">Expedition CK06-06</strain>
    </source>
</reference>
<organism evidence="2">
    <name type="scientific">marine sediment metagenome</name>
    <dbReference type="NCBI Taxonomy" id="412755"/>
    <lineage>
        <taxon>unclassified sequences</taxon>
        <taxon>metagenomes</taxon>
        <taxon>ecological metagenomes</taxon>
    </lineage>
</organism>
<dbReference type="InterPro" id="IPR025420">
    <property type="entry name" value="DUF4143"/>
</dbReference>
<feature type="domain" description="DUF4143" evidence="1">
    <location>
        <begin position="2"/>
        <end position="100"/>
    </location>
</feature>
<comment type="caution">
    <text evidence="2">The sequence shown here is derived from an EMBL/GenBank/DDBJ whole genome shotgun (WGS) entry which is preliminary data.</text>
</comment>
<dbReference type="PANTHER" id="PTHR33295:SF19">
    <property type="entry name" value="ARCHAEAL ATPASE"/>
    <property type="match status" value="1"/>
</dbReference>
<dbReference type="EMBL" id="BARS01057471">
    <property type="protein sequence ID" value="GAG51519.1"/>
    <property type="molecule type" value="Genomic_DNA"/>
</dbReference>
<protein>
    <recommendedName>
        <fullName evidence="1">DUF4143 domain-containing protein</fullName>
    </recommendedName>
</protein>
<proteinExistence type="predicted"/>
<evidence type="ECO:0000259" key="1">
    <source>
        <dbReference type="Pfam" id="PF13635"/>
    </source>
</evidence>